<evidence type="ECO:0000313" key="10">
    <source>
        <dbReference type="EMBL" id="GGE02477.1"/>
    </source>
</evidence>
<dbReference type="InterPro" id="IPR011047">
    <property type="entry name" value="Quinoprotein_ADH-like_sf"/>
</dbReference>
<dbReference type="GO" id="GO:0020037">
    <property type="term" value="F:heme binding"/>
    <property type="evidence" value="ECO:0007669"/>
    <property type="project" value="InterPro"/>
</dbReference>
<reference evidence="10" key="2">
    <citation type="submission" date="2020-09" db="EMBL/GenBank/DDBJ databases">
        <authorList>
            <person name="Sun Q."/>
            <person name="Zhou Y."/>
        </authorList>
    </citation>
    <scope>NUCLEOTIDE SEQUENCE</scope>
    <source>
        <strain evidence="10">CGMCC 1.15519</strain>
    </source>
</reference>
<evidence type="ECO:0000256" key="7">
    <source>
        <dbReference type="ARBA" id="ARBA00023004"/>
    </source>
</evidence>
<evidence type="ECO:0000259" key="9">
    <source>
        <dbReference type="PROSITE" id="PS51007"/>
    </source>
</evidence>
<evidence type="ECO:0000313" key="11">
    <source>
        <dbReference type="Proteomes" id="UP000635071"/>
    </source>
</evidence>
<evidence type="ECO:0000256" key="6">
    <source>
        <dbReference type="ARBA" id="ARBA00023002"/>
    </source>
</evidence>
<dbReference type="Gene3D" id="2.140.10.10">
    <property type="entry name" value="Quinoprotein alcohol dehydrogenase-like superfamily"/>
    <property type="match status" value="1"/>
</dbReference>
<dbReference type="InterPro" id="IPR036909">
    <property type="entry name" value="Cyt_c-like_dom_sf"/>
</dbReference>
<proteinExistence type="inferred from homology"/>
<dbReference type="InterPro" id="IPR009056">
    <property type="entry name" value="Cyt_c-like_dom"/>
</dbReference>
<comment type="similarity">
    <text evidence="2">Belongs to the bacterial PQQ dehydrogenase family.</text>
</comment>
<gene>
    <name evidence="10" type="ORF">GCM10011529_06160</name>
</gene>
<dbReference type="PROSITE" id="PS51007">
    <property type="entry name" value="CYTC"/>
    <property type="match status" value="1"/>
</dbReference>
<dbReference type="InterPro" id="IPR002372">
    <property type="entry name" value="PQQ_rpt_dom"/>
</dbReference>
<name>A0A916ZKQ4_9SPHN</name>
<dbReference type="EMBL" id="BMJM01000002">
    <property type="protein sequence ID" value="GGE02477.1"/>
    <property type="molecule type" value="Genomic_DNA"/>
</dbReference>
<keyword evidence="5" id="KW-0732">Signal</keyword>
<keyword evidence="4 8" id="KW-0479">Metal-binding</keyword>
<dbReference type="AlphaFoldDB" id="A0A916ZKQ4"/>
<organism evidence="10 11">
    <name type="scientific">Sandarakinorhabdus glacialis</name>
    <dbReference type="NCBI Taxonomy" id="1614636"/>
    <lineage>
        <taxon>Bacteria</taxon>
        <taxon>Pseudomonadati</taxon>
        <taxon>Pseudomonadota</taxon>
        <taxon>Alphaproteobacteria</taxon>
        <taxon>Sphingomonadales</taxon>
        <taxon>Sphingosinicellaceae</taxon>
        <taxon>Sandarakinorhabdus</taxon>
    </lineage>
</organism>
<dbReference type="SMART" id="SM00564">
    <property type="entry name" value="PQQ"/>
    <property type="match status" value="5"/>
</dbReference>
<evidence type="ECO:0000256" key="3">
    <source>
        <dbReference type="ARBA" id="ARBA00022617"/>
    </source>
</evidence>
<dbReference type="RefSeq" id="WP_188761476.1">
    <property type="nucleotide sequence ID" value="NZ_BMJM01000002.1"/>
</dbReference>
<reference evidence="10" key="1">
    <citation type="journal article" date="2014" name="Int. J. Syst. Evol. Microbiol.">
        <title>Complete genome sequence of Corynebacterium casei LMG S-19264T (=DSM 44701T), isolated from a smear-ripened cheese.</title>
        <authorList>
            <consortium name="US DOE Joint Genome Institute (JGI-PGF)"/>
            <person name="Walter F."/>
            <person name="Albersmeier A."/>
            <person name="Kalinowski J."/>
            <person name="Ruckert C."/>
        </authorList>
    </citation>
    <scope>NUCLEOTIDE SEQUENCE</scope>
    <source>
        <strain evidence="10">CGMCC 1.15519</strain>
    </source>
</reference>
<sequence>MTRRLGNNTLSFAVAVGGILAVASAFIAPTSAIGQSRPPTIGFTAAQAASGAAAYAQRCAVCHGAALQGAGVALPLKGSVFEAKWVGRPAVDLLRQIERMPPGSAASKDRAGQVDLLAFLLQANGASSGDRALPQGYGELAALILPGAASTTVSPVPVVIAPKPGPSRLDAVQSVTPATLRQPPAADWLNWRRTYDALGNSPLNQINRGNVARLKLAWAWSLPRGGNMMTPIVRNGVLYAYSYGDIVEALDAASGELLWRYQRKLAPGASFQGKKGVAIAGDLILVPTSEMRLIALNARTGAVVWDHAIDVGTETHHQIKSAPLVTATKVIIGVNGFAEVKGGNFIVALDLATGKEAWRFHTLARPGEPGGDSWNDLPLAKRNGGSVWVSGSYDPDLNLVYFGVAPTYYGNGLRRPIDKPGVTNNGLYMDSTLALDADTGRLAWHFQHQANDQIDHDWAFERSLLTLSVDGKPRKIVATAGKSAVFDVLDAATGQYLFSMDLGLQNVITAIDPVTGAKTINPAAVPAAGQALKRLGMPGVCPDLLGARNLMSTAYSPRTRWLYAPLTDTCFDEFPDGARWQKHPDPASAGKFGMIQAIDLQSRKIMWTARETAPPVGGAMTAGGLVYLGFADRSFRAYDERSGKPLWTTKLDNASASYPATYSVDGKQYIAVATNEGFVHVQAMRQLAHIVAPPAGGATLWVVALP</sequence>
<keyword evidence="6" id="KW-0560">Oxidoreductase</keyword>
<dbReference type="Proteomes" id="UP000635071">
    <property type="component" value="Unassembled WGS sequence"/>
</dbReference>
<comment type="caution">
    <text evidence="10">The sequence shown here is derived from an EMBL/GenBank/DDBJ whole genome shotgun (WGS) entry which is preliminary data.</text>
</comment>
<comment type="cofactor">
    <cofactor evidence="1">
        <name>pyrroloquinoline quinone</name>
        <dbReference type="ChEBI" id="CHEBI:58442"/>
    </cofactor>
</comment>
<keyword evidence="7 8" id="KW-0408">Iron</keyword>
<evidence type="ECO:0000256" key="8">
    <source>
        <dbReference type="PROSITE-ProRule" id="PRU00433"/>
    </source>
</evidence>
<keyword evidence="11" id="KW-1185">Reference proteome</keyword>
<dbReference type="Gene3D" id="1.10.760.10">
    <property type="entry name" value="Cytochrome c-like domain"/>
    <property type="match status" value="1"/>
</dbReference>
<dbReference type="PANTHER" id="PTHR32303:SF10">
    <property type="entry name" value="OUTER MEMBRANE PROTEIN ASSEMBLY FACTOR BAMB"/>
    <property type="match status" value="1"/>
</dbReference>
<accession>A0A916ZKQ4</accession>
<dbReference type="Pfam" id="PF01011">
    <property type="entry name" value="PQQ"/>
    <property type="match status" value="2"/>
</dbReference>
<evidence type="ECO:0000256" key="1">
    <source>
        <dbReference type="ARBA" id="ARBA00001931"/>
    </source>
</evidence>
<protein>
    <submittedName>
        <fullName evidence="10">Pyrrolo-quinoline quinone</fullName>
    </submittedName>
</protein>
<dbReference type="SUPFAM" id="SSF50998">
    <property type="entry name" value="Quinoprotein alcohol dehydrogenase-like"/>
    <property type="match status" value="1"/>
</dbReference>
<dbReference type="PANTHER" id="PTHR32303">
    <property type="entry name" value="QUINOPROTEIN ALCOHOL DEHYDROGENASE (CYTOCHROME C)"/>
    <property type="match status" value="1"/>
</dbReference>
<keyword evidence="3 8" id="KW-0349">Heme</keyword>
<dbReference type="GO" id="GO:0046872">
    <property type="term" value="F:metal ion binding"/>
    <property type="evidence" value="ECO:0007669"/>
    <property type="project" value="UniProtKB-KW"/>
</dbReference>
<evidence type="ECO:0000256" key="5">
    <source>
        <dbReference type="ARBA" id="ARBA00022729"/>
    </source>
</evidence>
<dbReference type="SUPFAM" id="SSF46626">
    <property type="entry name" value="Cytochrome c"/>
    <property type="match status" value="1"/>
</dbReference>
<feature type="domain" description="Cytochrome c" evidence="9">
    <location>
        <begin position="46"/>
        <end position="148"/>
    </location>
</feature>
<evidence type="ECO:0000256" key="2">
    <source>
        <dbReference type="ARBA" id="ARBA00008156"/>
    </source>
</evidence>
<dbReference type="GO" id="GO:0009055">
    <property type="term" value="F:electron transfer activity"/>
    <property type="evidence" value="ECO:0007669"/>
    <property type="project" value="InterPro"/>
</dbReference>
<evidence type="ECO:0000256" key="4">
    <source>
        <dbReference type="ARBA" id="ARBA00022723"/>
    </source>
</evidence>
<dbReference type="InterPro" id="IPR018391">
    <property type="entry name" value="PQQ_b-propeller_rpt"/>
</dbReference>
<dbReference type="GO" id="GO:0016491">
    <property type="term" value="F:oxidoreductase activity"/>
    <property type="evidence" value="ECO:0007669"/>
    <property type="project" value="UniProtKB-KW"/>
</dbReference>